<organism evidence="1 2">
    <name type="scientific">Adhaeribacter soli</name>
    <dbReference type="NCBI Taxonomy" id="2607655"/>
    <lineage>
        <taxon>Bacteria</taxon>
        <taxon>Pseudomonadati</taxon>
        <taxon>Bacteroidota</taxon>
        <taxon>Cytophagia</taxon>
        <taxon>Cytophagales</taxon>
        <taxon>Hymenobacteraceae</taxon>
        <taxon>Adhaeribacter</taxon>
    </lineage>
</organism>
<accession>A0A5N1IVG1</accession>
<evidence type="ECO:0000313" key="2">
    <source>
        <dbReference type="Proteomes" id="UP000326570"/>
    </source>
</evidence>
<comment type="caution">
    <text evidence="1">The sequence shown here is derived from an EMBL/GenBank/DDBJ whole genome shotgun (WGS) entry which is preliminary data.</text>
</comment>
<gene>
    <name evidence="1" type="ORF">F0P94_14395</name>
</gene>
<dbReference type="AlphaFoldDB" id="A0A5N1IVG1"/>
<name>A0A5N1IVG1_9BACT</name>
<reference evidence="1 2" key="1">
    <citation type="submission" date="2019-09" db="EMBL/GenBank/DDBJ databases">
        <title>Genome sequence of Adhaeribacter sp. M2.</title>
        <authorList>
            <person name="Srinivasan S."/>
        </authorList>
    </citation>
    <scope>NUCLEOTIDE SEQUENCE [LARGE SCALE GENOMIC DNA]</scope>
    <source>
        <strain evidence="1 2">M2</strain>
    </source>
</reference>
<protein>
    <recommendedName>
        <fullName evidence="3">MerR family transcriptional regulator</fullName>
    </recommendedName>
</protein>
<dbReference type="Gene3D" id="1.10.1660.10">
    <property type="match status" value="1"/>
</dbReference>
<dbReference type="Proteomes" id="UP000326570">
    <property type="component" value="Unassembled WGS sequence"/>
</dbReference>
<dbReference type="RefSeq" id="WP_150904589.1">
    <property type="nucleotide sequence ID" value="NZ_VTWT01000007.1"/>
</dbReference>
<proteinExistence type="predicted"/>
<sequence>MNYIAIEEFCTYHGVQVELIREFADFGLVRLQQQEQQVYLPAEEIEKAERMLRLHTELGINKEGLEIILNMRDQMLSINSELETIRYRLRQLEQEQDLRLFGTGNQVNDLESEV</sequence>
<keyword evidence="2" id="KW-1185">Reference proteome</keyword>
<dbReference type="Pfam" id="PF13591">
    <property type="entry name" value="MerR_2"/>
    <property type="match status" value="1"/>
</dbReference>
<evidence type="ECO:0008006" key="3">
    <source>
        <dbReference type="Google" id="ProtNLM"/>
    </source>
</evidence>
<evidence type="ECO:0000313" key="1">
    <source>
        <dbReference type="EMBL" id="KAA9331980.1"/>
    </source>
</evidence>
<dbReference type="EMBL" id="VTWT01000007">
    <property type="protein sequence ID" value="KAA9331980.1"/>
    <property type="molecule type" value="Genomic_DNA"/>
</dbReference>